<reference evidence="6" key="1">
    <citation type="submission" date="2023-07" db="EMBL/GenBank/DDBJ databases">
        <title>Shewanella mangrovi sp. nov., an acetaldehyde- degrading bacterium isolated from mangrove sediment.</title>
        <authorList>
            <person name="Liu Y."/>
        </authorList>
    </citation>
    <scope>NUCLEOTIDE SEQUENCE [LARGE SCALE GENOMIC DNA]</scope>
    <source>
        <strain evidence="6">C32</strain>
    </source>
</reference>
<gene>
    <name evidence="5" type="ORF">L9G74_09225</name>
</gene>
<evidence type="ECO:0000256" key="3">
    <source>
        <dbReference type="ARBA" id="ARBA00023235"/>
    </source>
</evidence>
<evidence type="ECO:0000256" key="4">
    <source>
        <dbReference type="PIRNR" id="PIRNR016020"/>
    </source>
</evidence>
<keyword evidence="6" id="KW-1185">Reference proteome</keyword>
<protein>
    <recommendedName>
        <fullName evidence="4">Putative glucose-6-phosphate 1-epimerase</fullName>
        <ecNumber evidence="4">5.1.3.15</ecNumber>
    </recommendedName>
</protein>
<dbReference type="Proteomes" id="UP001201549">
    <property type="component" value="Unassembled WGS sequence"/>
</dbReference>
<evidence type="ECO:0000256" key="2">
    <source>
        <dbReference type="ARBA" id="ARBA00005866"/>
    </source>
</evidence>
<dbReference type="SUPFAM" id="SSF74650">
    <property type="entry name" value="Galactose mutarotase-like"/>
    <property type="match status" value="1"/>
</dbReference>
<dbReference type="Gene3D" id="2.70.98.10">
    <property type="match status" value="1"/>
</dbReference>
<dbReference type="RefSeq" id="WP_238896023.1">
    <property type="nucleotide sequence ID" value="NZ_JAKOGG010000005.1"/>
</dbReference>
<dbReference type="CDD" id="cd09020">
    <property type="entry name" value="D-hex-6-P-epi_like"/>
    <property type="match status" value="1"/>
</dbReference>
<evidence type="ECO:0000256" key="1">
    <source>
        <dbReference type="ARBA" id="ARBA00001096"/>
    </source>
</evidence>
<dbReference type="EC" id="5.1.3.15" evidence="4"/>
<comment type="catalytic activity">
    <reaction evidence="1">
        <text>alpha-D-glucose 6-phosphate = beta-D-glucose 6-phosphate</text>
        <dbReference type="Rhea" id="RHEA:16249"/>
        <dbReference type="ChEBI" id="CHEBI:58225"/>
        <dbReference type="ChEBI" id="CHEBI:58247"/>
        <dbReference type="EC" id="5.1.3.15"/>
    </reaction>
</comment>
<evidence type="ECO:0000313" key="5">
    <source>
        <dbReference type="EMBL" id="MCS4556619.1"/>
    </source>
</evidence>
<dbReference type="PANTHER" id="PTHR11122:SF13">
    <property type="entry name" value="GLUCOSE-6-PHOSPHATE 1-EPIMERASE"/>
    <property type="match status" value="1"/>
</dbReference>
<proteinExistence type="inferred from homology"/>
<organism evidence="5 6">
    <name type="scientific">Shewanella electrica</name>
    <dbReference type="NCBI Taxonomy" id="515560"/>
    <lineage>
        <taxon>Bacteria</taxon>
        <taxon>Pseudomonadati</taxon>
        <taxon>Pseudomonadota</taxon>
        <taxon>Gammaproteobacteria</taxon>
        <taxon>Alteromonadales</taxon>
        <taxon>Shewanellaceae</taxon>
        <taxon>Shewanella</taxon>
    </lineage>
</organism>
<dbReference type="InterPro" id="IPR011013">
    <property type="entry name" value="Gal_mutarotase_sf_dom"/>
</dbReference>
<dbReference type="PIRSF" id="PIRSF016020">
    <property type="entry name" value="PHexose_mutarotase"/>
    <property type="match status" value="1"/>
</dbReference>
<dbReference type="Pfam" id="PF01263">
    <property type="entry name" value="Aldose_epim"/>
    <property type="match status" value="1"/>
</dbReference>
<dbReference type="InterPro" id="IPR008183">
    <property type="entry name" value="Aldose_1/G6P_1-epimerase"/>
</dbReference>
<accession>A0ABT2FJV7</accession>
<evidence type="ECO:0000313" key="6">
    <source>
        <dbReference type="Proteomes" id="UP001201549"/>
    </source>
</evidence>
<sequence>MATIRQLTHTNGLEYLQIVSARSEARIFLQGAQVEYFAPSGKAPLLWVSSADEYQPGTGGIRGGIPVCWPWFGNHENSDWPAHGFARNKTWDWIGTQVEDEVVSLRFTLAPEKYERQYWPHDTRVELEVILSDTLTLKLTNINLGNKAVTLTQALHSYFPIGDIHQLQASGFAGAKYIEFGAGPYAQDGDRVSFEKETDRVYTQLGPVQQLHSVNGTIEVSRSNSQSAVLWNPWIDKAKRLSRFNDDDYLQMVCLEAANVLEDAVTLAPGQSHTLSTSIRWLD</sequence>
<comment type="caution">
    <text evidence="5">The sequence shown here is derived from an EMBL/GenBank/DDBJ whole genome shotgun (WGS) entry which is preliminary data.</text>
</comment>
<keyword evidence="3 4" id="KW-0413">Isomerase</keyword>
<comment type="similarity">
    <text evidence="2 4">Belongs to the glucose-6-phosphate 1-epimerase family.</text>
</comment>
<dbReference type="EMBL" id="JAKOGG010000005">
    <property type="protein sequence ID" value="MCS4556619.1"/>
    <property type="molecule type" value="Genomic_DNA"/>
</dbReference>
<dbReference type="PANTHER" id="PTHR11122">
    <property type="entry name" value="APOSPORY-ASSOCIATED PROTEIN C-RELATED"/>
    <property type="match status" value="1"/>
</dbReference>
<name>A0ABT2FJV7_9GAMM</name>
<dbReference type="InterPro" id="IPR014718">
    <property type="entry name" value="GH-type_carb-bd"/>
</dbReference>
<dbReference type="InterPro" id="IPR025532">
    <property type="entry name" value="G6P_1-epimerase"/>
</dbReference>